<name>E9H3G3_DAPPU</name>
<proteinExistence type="predicted"/>
<dbReference type="Proteomes" id="UP000000305">
    <property type="component" value="Unassembled WGS sequence"/>
</dbReference>
<organism evidence="2 3">
    <name type="scientific">Daphnia pulex</name>
    <name type="common">Water flea</name>
    <dbReference type="NCBI Taxonomy" id="6669"/>
    <lineage>
        <taxon>Eukaryota</taxon>
        <taxon>Metazoa</taxon>
        <taxon>Ecdysozoa</taxon>
        <taxon>Arthropoda</taxon>
        <taxon>Crustacea</taxon>
        <taxon>Branchiopoda</taxon>
        <taxon>Diplostraca</taxon>
        <taxon>Cladocera</taxon>
        <taxon>Anomopoda</taxon>
        <taxon>Daphniidae</taxon>
        <taxon>Daphnia</taxon>
    </lineage>
</organism>
<feature type="compositionally biased region" description="Polar residues" evidence="1">
    <location>
        <begin position="206"/>
        <end position="256"/>
    </location>
</feature>
<feature type="compositionally biased region" description="Polar residues" evidence="1">
    <location>
        <begin position="88"/>
        <end position="101"/>
    </location>
</feature>
<evidence type="ECO:0000313" key="2">
    <source>
        <dbReference type="EMBL" id="EFX73765.1"/>
    </source>
</evidence>
<feature type="region of interest" description="Disordered" evidence="1">
    <location>
        <begin position="88"/>
        <end position="288"/>
    </location>
</feature>
<evidence type="ECO:0000313" key="3">
    <source>
        <dbReference type="Proteomes" id="UP000000305"/>
    </source>
</evidence>
<feature type="compositionally biased region" description="Polar residues" evidence="1">
    <location>
        <begin position="265"/>
        <end position="281"/>
    </location>
</feature>
<dbReference type="InParanoid" id="E9H3G3"/>
<keyword evidence="3" id="KW-1185">Reference proteome</keyword>
<accession>E9H3G3</accession>
<dbReference type="AlphaFoldDB" id="E9H3G3"/>
<evidence type="ECO:0000256" key="1">
    <source>
        <dbReference type="SAM" id="MobiDB-lite"/>
    </source>
</evidence>
<sequence>MDAAQFTALHAASTRLATTQTAALNATTDAVTAEAAATNAAVANLAVSANVTAANAHATQARVAAFMANIEVEAATAAVNALMIKPQQSEHQYKESSQSRCTRNRSPPKSQQQQPQRQKQTHQTSQPGPLATNAASKSAQPAIIAQPETRRAGNAMPWDTSKPSATPNPKWQPSTSIKCPPPKTTASQFQSRPEENQPQRYVHYQTLAQPSTPSHRLSTTANFKTYHSTPSYTSKPQPATTSSHSGPSKPKSTGKPTTDRPDPFSQPSMSWKTRDNQSYQRQRSRNWE</sequence>
<protein>
    <submittedName>
        <fullName evidence="2">Uncharacterized protein</fullName>
    </submittedName>
</protein>
<dbReference type="EMBL" id="GL732588">
    <property type="protein sequence ID" value="EFX73765.1"/>
    <property type="molecule type" value="Genomic_DNA"/>
</dbReference>
<dbReference type="KEGG" id="dpx:DAPPUDRAFT_109562"/>
<gene>
    <name evidence="2" type="ORF">DAPPUDRAFT_109562</name>
</gene>
<reference evidence="2 3" key="1">
    <citation type="journal article" date="2011" name="Science">
        <title>The ecoresponsive genome of Daphnia pulex.</title>
        <authorList>
            <person name="Colbourne J.K."/>
            <person name="Pfrender M.E."/>
            <person name="Gilbert D."/>
            <person name="Thomas W.K."/>
            <person name="Tucker A."/>
            <person name="Oakley T.H."/>
            <person name="Tokishita S."/>
            <person name="Aerts A."/>
            <person name="Arnold G.J."/>
            <person name="Basu M.K."/>
            <person name="Bauer D.J."/>
            <person name="Caceres C.E."/>
            <person name="Carmel L."/>
            <person name="Casola C."/>
            <person name="Choi J.H."/>
            <person name="Detter J.C."/>
            <person name="Dong Q."/>
            <person name="Dusheyko S."/>
            <person name="Eads B.D."/>
            <person name="Frohlich T."/>
            <person name="Geiler-Samerotte K.A."/>
            <person name="Gerlach D."/>
            <person name="Hatcher P."/>
            <person name="Jogdeo S."/>
            <person name="Krijgsveld J."/>
            <person name="Kriventseva E.V."/>
            <person name="Kultz D."/>
            <person name="Laforsch C."/>
            <person name="Lindquist E."/>
            <person name="Lopez J."/>
            <person name="Manak J.R."/>
            <person name="Muller J."/>
            <person name="Pangilinan J."/>
            <person name="Patwardhan R.P."/>
            <person name="Pitluck S."/>
            <person name="Pritham E.J."/>
            <person name="Rechtsteiner A."/>
            <person name="Rho M."/>
            <person name="Rogozin I.B."/>
            <person name="Sakarya O."/>
            <person name="Salamov A."/>
            <person name="Schaack S."/>
            <person name="Shapiro H."/>
            <person name="Shiga Y."/>
            <person name="Skalitzky C."/>
            <person name="Smith Z."/>
            <person name="Souvorov A."/>
            <person name="Sung W."/>
            <person name="Tang Z."/>
            <person name="Tsuchiya D."/>
            <person name="Tu H."/>
            <person name="Vos H."/>
            <person name="Wang M."/>
            <person name="Wolf Y.I."/>
            <person name="Yamagata H."/>
            <person name="Yamada T."/>
            <person name="Ye Y."/>
            <person name="Shaw J.R."/>
            <person name="Andrews J."/>
            <person name="Crease T.J."/>
            <person name="Tang H."/>
            <person name="Lucas S.M."/>
            <person name="Robertson H.M."/>
            <person name="Bork P."/>
            <person name="Koonin E.V."/>
            <person name="Zdobnov E.M."/>
            <person name="Grigoriev I.V."/>
            <person name="Lynch M."/>
            <person name="Boore J.L."/>
        </authorList>
    </citation>
    <scope>NUCLEOTIDE SEQUENCE [LARGE SCALE GENOMIC DNA]</scope>
</reference>
<feature type="compositionally biased region" description="Low complexity" evidence="1">
    <location>
        <begin position="105"/>
        <end position="127"/>
    </location>
</feature>
<dbReference type="HOGENOM" id="CLU_967284_0_0_1"/>
<feature type="compositionally biased region" description="Polar residues" evidence="1">
    <location>
        <begin position="161"/>
        <end position="177"/>
    </location>
</feature>